<protein>
    <recommendedName>
        <fullName evidence="6">Probable septum site-determining protein MinC</fullName>
    </recommendedName>
</protein>
<dbReference type="GO" id="GO:0000902">
    <property type="term" value="P:cell morphogenesis"/>
    <property type="evidence" value="ECO:0007669"/>
    <property type="project" value="InterPro"/>
</dbReference>
<feature type="region of interest" description="Disordered" evidence="7">
    <location>
        <begin position="99"/>
        <end position="131"/>
    </location>
</feature>
<dbReference type="Pfam" id="PF03775">
    <property type="entry name" value="MinC_C"/>
    <property type="match status" value="1"/>
</dbReference>
<name>A0A1G6GX81_9GAMM</name>
<dbReference type="GO" id="GO:0000917">
    <property type="term" value="P:division septum assembly"/>
    <property type="evidence" value="ECO:0007669"/>
    <property type="project" value="UniProtKB-KW"/>
</dbReference>
<comment type="function">
    <text evidence="5 6">Cell division inhibitor that blocks the formation of polar Z ring septums. Rapidly oscillates between the poles of the cell to destabilize FtsZ filaments that have formed before they mature into polar Z rings. Prevents FtsZ polymerization.</text>
</comment>
<dbReference type="RefSeq" id="WP_092615551.1">
    <property type="nucleotide sequence ID" value="NZ_FMYK01000001.1"/>
</dbReference>
<evidence type="ECO:0000256" key="7">
    <source>
        <dbReference type="SAM" id="MobiDB-lite"/>
    </source>
</evidence>
<evidence type="ECO:0000256" key="1">
    <source>
        <dbReference type="ARBA" id="ARBA00006291"/>
    </source>
</evidence>
<feature type="domain" description="Septum formation inhibitor MinC C-terminal" evidence="8">
    <location>
        <begin position="143"/>
        <end position="238"/>
    </location>
</feature>
<evidence type="ECO:0000256" key="5">
    <source>
        <dbReference type="ARBA" id="ARBA00025606"/>
    </source>
</evidence>
<dbReference type="NCBIfam" id="TIGR01222">
    <property type="entry name" value="minC"/>
    <property type="match status" value="1"/>
</dbReference>
<dbReference type="PANTHER" id="PTHR34108">
    <property type="entry name" value="SEPTUM SITE-DETERMINING PROTEIN MINC"/>
    <property type="match status" value="1"/>
</dbReference>
<organism evidence="9 10">
    <name type="scientific">Acinetobacter marinus</name>
    <dbReference type="NCBI Taxonomy" id="281375"/>
    <lineage>
        <taxon>Bacteria</taxon>
        <taxon>Pseudomonadati</taxon>
        <taxon>Pseudomonadota</taxon>
        <taxon>Gammaproteobacteria</taxon>
        <taxon>Moraxellales</taxon>
        <taxon>Moraxellaceae</taxon>
        <taxon>Acinetobacter</taxon>
    </lineage>
</organism>
<comment type="similarity">
    <text evidence="1 6">Belongs to the MinC family.</text>
</comment>
<dbReference type="OrthoDB" id="9794530at2"/>
<dbReference type="HAMAP" id="MF_00267">
    <property type="entry name" value="MinC"/>
    <property type="match status" value="1"/>
</dbReference>
<dbReference type="AlphaFoldDB" id="A0A1G6GX81"/>
<dbReference type="GO" id="GO:1901891">
    <property type="term" value="P:regulation of cell septum assembly"/>
    <property type="evidence" value="ECO:0007669"/>
    <property type="project" value="InterPro"/>
</dbReference>
<evidence type="ECO:0000256" key="2">
    <source>
        <dbReference type="ARBA" id="ARBA00022618"/>
    </source>
</evidence>
<sequence>MTDIRITGRMVNFSRLTFSNNDLEQIRQQLKSLTDGQGYAGTLVIIDSTVKQELIVLIQLLIEFELQPMAVVDGLLGEDARAIQFPVLPKDQPIQRITASSQANTAPETEVTAPTHGNSTETVGSNQTTPVASPASAATVYHDEILRTGQSLVEDHGNIVLTASMNNGSELIAAGNIFVYGTARGRIIAGASGDTQARIFCQCLEAQLISIAGTFCVYDDIPTQYLQKSVQIYLNNNQELEFELLSI</sequence>
<keyword evidence="2 6" id="KW-0132">Cell division</keyword>
<evidence type="ECO:0000256" key="6">
    <source>
        <dbReference type="HAMAP-Rule" id="MF_00267"/>
    </source>
</evidence>
<feature type="compositionally biased region" description="Polar residues" evidence="7">
    <location>
        <begin position="115"/>
        <end position="127"/>
    </location>
</feature>
<evidence type="ECO:0000256" key="3">
    <source>
        <dbReference type="ARBA" id="ARBA00023210"/>
    </source>
</evidence>
<reference evidence="10" key="1">
    <citation type="submission" date="2016-09" db="EMBL/GenBank/DDBJ databases">
        <authorList>
            <person name="Varghese N."/>
            <person name="Submissions S."/>
        </authorList>
    </citation>
    <scope>NUCLEOTIDE SEQUENCE [LARGE SCALE GENOMIC DNA]</scope>
    <source>
        <strain evidence="10">ANC 3699</strain>
    </source>
</reference>
<keyword evidence="10" id="KW-1185">Reference proteome</keyword>
<keyword evidence="3 6" id="KW-0717">Septation</keyword>
<evidence type="ECO:0000259" key="8">
    <source>
        <dbReference type="Pfam" id="PF03775"/>
    </source>
</evidence>
<proteinExistence type="inferred from homology"/>
<evidence type="ECO:0000313" key="10">
    <source>
        <dbReference type="Proteomes" id="UP000242317"/>
    </source>
</evidence>
<dbReference type="InterPro" id="IPR036145">
    <property type="entry name" value="MinC_C_sf"/>
</dbReference>
<comment type="subunit">
    <text evidence="6">Interacts with MinD and FtsZ.</text>
</comment>
<dbReference type="SUPFAM" id="SSF63848">
    <property type="entry name" value="Cell-division inhibitor MinC, C-terminal domain"/>
    <property type="match status" value="1"/>
</dbReference>
<dbReference type="Proteomes" id="UP000242317">
    <property type="component" value="Unassembled WGS sequence"/>
</dbReference>
<dbReference type="PANTHER" id="PTHR34108:SF1">
    <property type="entry name" value="SEPTUM SITE-DETERMINING PROTEIN MINC"/>
    <property type="match status" value="1"/>
</dbReference>
<accession>A0A1G6GX81</accession>
<evidence type="ECO:0000256" key="4">
    <source>
        <dbReference type="ARBA" id="ARBA00023306"/>
    </source>
</evidence>
<keyword evidence="4 6" id="KW-0131">Cell cycle</keyword>
<dbReference type="InterPro" id="IPR016098">
    <property type="entry name" value="CAP/MinC_C"/>
</dbReference>
<dbReference type="EMBL" id="FMYK01000001">
    <property type="protein sequence ID" value="SDB86670.1"/>
    <property type="molecule type" value="Genomic_DNA"/>
</dbReference>
<dbReference type="Gene3D" id="2.160.20.70">
    <property type="match status" value="1"/>
</dbReference>
<dbReference type="InterPro" id="IPR005526">
    <property type="entry name" value="Septum_form_inhib_MinC_C"/>
</dbReference>
<gene>
    <name evidence="6" type="primary">minC</name>
    <name evidence="9" type="ORF">SAMN05421749_101538</name>
</gene>
<dbReference type="InterPro" id="IPR013033">
    <property type="entry name" value="MinC"/>
</dbReference>
<evidence type="ECO:0000313" key="9">
    <source>
        <dbReference type="EMBL" id="SDB86670.1"/>
    </source>
</evidence>